<evidence type="ECO:0000313" key="1">
    <source>
        <dbReference type="EMBL" id="MDI6105905.1"/>
    </source>
</evidence>
<organism evidence="1 2">
    <name type="scientific">Actinoplanes sandaracinus</name>
    <dbReference type="NCBI Taxonomy" id="3045177"/>
    <lineage>
        <taxon>Bacteria</taxon>
        <taxon>Bacillati</taxon>
        <taxon>Actinomycetota</taxon>
        <taxon>Actinomycetes</taxon>
        <taxon>Micromonosporales</taxon>
        <taxon>Micromonosporaceae</taxon>
        <taxon>Actinoplanes</taxon>
    </lineage>
</organism>
<dbReference type="RefSeq" id="WP_282767370.1">
    <property type="nucleotide sequence ID" value="NZ_JASCTH010000061.1"/>
</dbReference>
<comment type="caution">
    <text evidence="1">The sequence shown here is derived from an EMBL/GenBank/DDBJ whole genome shotgun (WGS) entry which is preliminary data.</text>
</comment>
<keyword evidence="2" id="KW-1185">Reference proteome</keyword>
<gene>
    <name evidence="1" type="ORF">QLQ12_45780</name>
</gene>
<sequence length="60" mass="6240">MASTPAMPPDRAGRTVLVVEDEPALARIVAWILTEGGYHAVVANNGPRPSASRPGTTASR</sequence>
<name>A0ABT6X267_9ACTN</name>
<dbReference type="Proteomes" id="UP001241758">
    <property type="component" value="Unassembled WGS sequence"/>
</dbReference>
<proteinExistence type="predicted"/>
<dbReference type="EMBL" id="JASCTH010000061">
    <property type="protein sequence ID" value="MDI6105905.1"/>
    <property type="molecule type" value="Genomic_DNA"/>
</dbReference>
<evidence type="ECO:0000313" key="2">
    <source>
        <dbReference type="Proteomes" id="UP001241758"/>
    </source>
</evidence>
<dbReference type="InterPro" id="IPR011006">
    <property type="entry name" value="CheY-like_superfamily"/>
</dbReference>
<protein>
    <submittedName>
        <fullName evidence="1">Response regulator</fullName>
    </submittedName>
</protein>
<dbReference type="SUPFAM" id="SSF52172">
    <property type="entry name" value="CheY-like"/>
    <property type="match status" value="1"/>
</dbReference>
<accession>A0ABT6X267</accession>
<dbReference type="Gene3D" id="3.40.50.2300">
    <property type="match status" value="1"/>
</dbReference>
<reference evidence="1 2" key="1">
    <citation type="submission" date="2023-05" db="EMBL/GenBank/DDBJ databases">
        <title>Actinoplanes sp. NEAU-A12 genome sequencing.</title>
        <authorList>
            <person name="Wang Z.-S."/>
        </authorList>
    </citation>
    <scope>NUCLEOTIDE SEQUENCE [LARGE SCALE GENOMIC DNA]</scope>
    <source>
        <strain evidence="1 2">NEAU-A12</strain>
    </source>
</reference>